<dbReference type="AlphaFoldDB" id="A0A3P7QL59"/>
<reference evidence="3 4" key="1">
    <citation type="submission" date="2018-11" db="EMBL/GenBank/DDBJ databases">
        <authorList>
            <consortium name="Pathogen Informatics"/>
        </authorList>
    </citation>
    <scope>NUCLEOTIDE SEQUENCE [LARGE SCALE GENOMIC DNA]</scope>
</reference>
<dbReference type="InterPro" id="IPR008468">
    <property type="entry name" value="DMAP1"/>
</dbReference>
<keyword evidence="4" id="KW-1185">Reference proteome</keyword>
<evidence type="ECO:0000256" key="1">
    <source>
        <dbReference type="SAM" id="Coils"/>
    </source>
</evidence>
<evidence type="ECO:0000259" key="2">
    <source>
        <dbReference type="Pfam" id="PF05499"/>
    </source>
</evidence>
<dbReference type="PANTHER" id="PTHR12855">
    <property type="entry name" value="DNA METHYLTRANSFERASE 1-ASSOCIATED PROTEIN 1 FAMILY MEMBER"/>
    <property type="match status" value="1"/>
</dbReference>
<organism evidence="3 4">
    <name type="scientific">Dibothriocephalus latus</name>
    <name type="common">Fish tapeworm</name>
    <name type="synonym">Diphyllobothrium latum</name>
    <dbReference type="NCBI Taxonomy" id="60516"/>
    <lineage>
        <taxon>Eukaryota</taxon>
        <taxon>Metazoa</taxon>
        <taxon>Spiralia</taxon>
        <taxon>Lophotrochozoa</taxon>
        <taxon>Platyhelminthes</taxon>
        <taxon>Cestoda</taxon>
        <taxon>Eucestoda</taxon>
        <taxon>Diphyllobothriidea</taxon>
        <taxon>Diphyllobothriidae</taxon>
        <taxon>Dibothriocephalus</taxon>
    </lineage>
</organism>
<sequence>MRYDVDHERRRKQQLSLLYGRTRDEVEEEERLIGELNRIEARRRDRERKKQDLQKLISQAESVARDGTDRLESFTPTDERIGLSGAAIGAASFVSSGRGSHQMGSVSAGLSAVATAVSSSLAASTSIAFPDFSKNPGVHLRSQKVLLCSL</sequence>
<keyword evidence="1" id="KW-0175">Coiled coil</keyword>
<dbReference type="GO" id="GO:0000812">
    <property type="term" value="C:Swr1 complex"/>
    <property type="evidence" value="ECO:0007669"/>
    <property type="project" value="TreeGrafter"/>
</dbReference>
<accession>A0A3P7QL59</accession>
<feature type="domain" description="DNA methyltransferase 1-associated 1" evidence="2">
    <location>
        <begin position="28"/>
        <end position="147"/>
    </location>
</feature>
<dbReference type="EMBL" id="UYRU01081195">
    <property type="protein sequence ID" value="VDN31686.1"/>
    <property type="molecule type" value="Genomic_DNA"/>
</dbReference>
<dbReference type="GO" id="GO:0035267">
    <property type="term" value="C:NuA4 histone acetyltransferase complex"/>
    <property type="evidence" value="ECO:0007669"/>
    <property type="project" value="InterPro"/>
</dbReference>
<dbReference type="GO" id="GO:0003714">
    <property type="term" value="F:transcription corepressor activity"/>
    <property type="evidence" value="ECO:0007669"/>
    <property type="project" value="TreeGrafter"/>
</dbReference>
<dbReference type="OrthoDB" id="19740at2759"/>
<dbReference type="GO" id="GO:0000122">
    <property type="term" value="P:negative regulation of transcription by RNA polymerase II"/>
    <property type="evidence" value="ECO:0007669"/>
    <property type="project" value="TreeGrafter"/>
</dbReference>
<name>A0A3P7QL59_DIBLA</name>
<protein>
    <recommendedName>
        <fullName evidence="2">DNA methyltransferase 1-associated 1 domain-containing protein</fullName>
    </recommendedName>
</protein>
<evidence type="ECO:0000313" key="3">
    <source>
        <dbReference type="EMBL" id="VDN31686.1"/>
    </source>
</evidence>
<dbReference type="Pfam" id="PF05499">
    <property type="entry name" value="DMAP1"/>
    <property type="match status" value="1"/>
</dbReference>
<evidence type="ECO:0000313" key="4">
    <source>
        <dbReference type="Proteomes" id="UP000281553"/>
    </source>
</evidence>
<dbReference type="Proteomes" id="UP000281553">
    <property type="component" value="Unassembled WGS sequence"/>
</dbReference>
<dbReference type="PANTHER" id="PTHR12855:SF10">
    <property type="entry name" value="DNA METHYLTRANSFERASE 1-ASSOCIATED PROTEIN 1"/>
    <property type="match status" value="1"/>
</dbReference>
<proteinExistence type="predicted"/>
<gene>
    <name evidence="3" type="ORF">DILT_LOCUS15808</name>
</gene>
<dbReference type="GO" id="GO:0006338">
    <property type="term" value="P:chromatin remodeling"/>
    <property type="evidence" value="ECO:0007669"/>
    <property type="project" value="InterPro"/>
</dbReference>
<dbReference type="GO" id="GO:0006281">
    <property type="term" value="P:DNA repair"/>
    <property type="evidence" value="ECO:0007669"/>
    <property type="project" value="InterPro"/>
</dbReference>
<feature type="coiled-coil region" evidence="1">
    <location>
        <begin position="36"/>
        <end position="66"/>
    </location>
</feature>
<dbReference type="InterPro" id="IPR027109">
    <property type="entry name" value="Swc4/Dmap1"/>
</dbReference>